<evidence type="ECO:0000313" key="1">
    <source>
        <dbReference type="EMBL" id="KAK8987039.1"/>
    </source>
</evidence>
<name>A0ABR2PF56_9ROSI</name>
<evidence type="ECO:0000313" key="2">
    <source>
        <dbReference type="Proteomes" id="UP001396334"/>
    </source>
</evidence>
<reference evidence="1 2" key="1">
    <citation type="journal article" date="2024" name="G3 (Bethesda)">
        <title>Genome assembly of Hibiscus sabdariffa L. provides insights into metabolisms of medicinal natural products.</title>
        <authorList>
            <person name="Kim T."/>
        </authorList>
    </citation>
    <scope>NUCLEOTIDE SEQUENCE [LARGE SCALE GENOMIC DNA]</scope>
    <source>
        <strain evidence="1">TK-2024</strain>
        <tissue evidence="1">Old leaves</tissue>
    </source>
</reference>
<comment type="caution">
    <text evidence="1">The sequence shown here is derived from an EMBL/GenBank/DDBJ whole genome shotgun (WGS) entry which is preliminary data.</text>
</comment>
<sequence>MKSTRRGRPFRRRVQPIRFIEPLNDVHVDPIVPVHTHALVGPIVSVDHVVSLDRSTFVNLSASVDSSVSVNPSAPRGPPVLTDLPIAPHYDLMTVARGVSISSFGPMIGVVE</sequence>
<accession>A0ABR2PF56</accession>
<proteinExistence type="predicted"/>
<dbReference type="EMBL" id="JBBPBN010000061">
    <property type="protein sequence ID" value="KAK8987039.1"/>
    <property type="molecule type" value="Genomic_DNA"/>
</dbReference>
<gene>
    <name evidence="1" type="ORF">V6N11_055356</name>
</gene>
<protein>
    <submittedName>
        <fullName evidence="1">Uncharacterized protein</fullName>
    </submittedName>
</protein>
<keyword evidence="2" id="KW-1185">Reference proteome</keyword>
<organism evidence="1 2">
    <name type="scientific">Hibiscus sabdariffa</name>
    <name type="common">roselle</name>
    <dbReference type="NCBI Taxonomy" id="183260"/>
    <lineage>
        <taxon>Eukaryota</taxon>
        <taxon>Viridiplantae</taxon>
        <taxon>Streptophyta</taxon>
        <taxon>Embryophyta</taxon>
        <taxon>Tracheophyta</taxon>
        <taxon>Spermatophyta</taxon>
        <taxon>Magnoliopsida</taxon>
        <taxon>eudicotyledons</taxon>
        <taxon>Gunneridae</taxon>
        <taxon>Pentapetalae</taxon>
        <taxon>rosids</taxon>
        <taxon>malvids</taxon>
        <taxon>Malvales</taxon>
        <taxon>Malvaceae</taxon>
        <taxon>Malvoideae</taxon>
        <taxon>Hibiscus</taxon>
    </lineage>
</organism>
<dbReference type="Proteomes" id="UP001396334">
    <property type="component" value="Unassembled WGS sequence"/>
</dbReference>